<dbReference type="GO" id="GO:0016020">
    <property type="term" value="C:membrane"/>
    <property type="evidence" value="ECO:0007669"/>
    <property type="project" value="GOC"/>
</dbReference>
<dbReference type="Pfam" id="PF00535">
    <property type="entry name" value="Glycos_transf_2"/>
    <property type="match status" value="1"/>
</dbReference>
<dbReference type="GO" id="GO:0001574">
    <property type="term" value="P:ganglioside biosynthetic process"/>
    <property type="evidence" value="ECO:0007669"/>
    <property type="project" value="TreeGrafter"/>
</dbReference>
<dbReference type="PANTHER" id="PTHR15046:SF1">
    <property type="entry name" value="BETA-1,4 N-ACETYLGALACTOSAMINYLTRANSFERASE 1"/>
    <property type="match status" value="1"/>
</dbReference>
<dbReference type="SUPFAM" id="SSF53448">
    <property type="entry name" value="Nucleotide-diphospho-sugar transferases"/>
    <property type="match status" value="1"/>
</dbReference>
<evidence type="ECO:0000313" key="2">
    <source>
        <dbReference type="EMBL" id="TNM87104.1"/>
    </source>
</evidence>
<gene>
    <name evidence="2" type="ORF">fugu_007334</name>
</gene>
<protein>
    <recommendedName>
        <fullName evidence="1">Glycosyltransferase 2-like domain-containing protein</fullName>
    </recommendedName>
</protein>
<dbReference type="InterPro" id="IPR001173">
    <property type="entry name" value="Glyco_trans_2-like"/>
</dbReference>
<evidence type="ECO:0000313" key="3">
    <source>
        <dbReference type="Proteomes" id="UP000516260"/>
    </source>
</evidence>
<reference evidence="2 3" key="1">
    <citation type="submission" date="2019-04" db="EMBL/GenBank/DDBJ databases">
        <title>The sequence and de novo assembly of Takifugu bimaculatus genome using PacBio and Hi-C technologies.</title>
        <authorList>
            <person name="Xu P."/>
            <person name="Liu B."/>
            <person name="Zhou Z."/>
        </authorList>
    </citation>
    <scope>NUCLEOTIDE SEQUENCE [LARGE SCALE GENOMIC DNA]</scope>
    <source>
        <strain evidence="2">TB-2018</strain>
        <tissue evidence="2">Muscle</tissue>
    </source>
</reference>
<accession>A0A4Z2B412</accession>
<dbReference type="InterPro" id="IPR029044">
    <property type="entry name" value="Nucleotide-diphossugar_trans"/>
</dbReference>
<sequence length="322" mass="36560">MTLSSPLLPALNRQLQFVTYTNTVFHPKTADTVQFGTKAHKAAFTIKIRFGTIPKLYYSGPQKEYNISALVTIATKTFLRYEKLNDLINSIRKYYSTVTIVIADDNEHPKPVRGPHIEHYIMPFGKGWFAGRNLAVSQVTTKYILWVDDDFIFTENTKLEKMVDILEKTTLDLVGGAVREVTGYTATFRHTISVEEGGEEGGCLHIRNGYHHYIEGFPSCVVADAIINFFMGRTDRVREVGFDPKLAREGHLEFFVDALGSLHIGSCSDIIVNHASKIKLPWTKTDSQKAYEKFRYPSSKSTSSLHNGIYYFKNRFKCMSSQ</sequence>
<dbReference type="CDD" id="cd00761">
    <property type="entry name" value="Glyco_tranf_GTA_type"/>
    <property type="match status" value="1"/>
</dbReference>
<proteinExistence type="predicted"/>
<comment type="caution">
    <text evidence="2">The sequence shown here is derived from an EMBL/GenBank/DDBJ whole genome shotgun (WGS) entry which is preliminary data.</text>
</comment>
<dbReference type="Gene3D" id="3.90.550.10">
    <property type="entry name" value="Spore Coat Polysaccharide Biosynthesis Protein SpsA, Chain A"/>
    <property type="match status" value="1"/>
</dbReference>
<dbReference type="AlphaFoldDB" id="A0A4Z2B412"/>
<keyword evidence="3" id="KW-1185">Reference proteome</keyword>
<dbReference type="EMBL" id="SWLE01000020">
    <property type="protein sequence ID" value="TNM87104.1"/>
    <property type="molecule type" value="Genomic_DNA"/>
</dbReference>
<feature type="domain" description="Glycosyltransferase 2-like" evidence="1">
    <location>
        <begin position="73"/>
        <end position="233"/>
    </location>
</feature>
<dbReference type="PANTHER" id="PTHR15046">
    <property type="entry name" value="GLYCO_TRANS_2-LIKE DOMAIN-CONTAINING PROTEIN"/>
    <property type="match status" value="1"/>
</dbReference>
<name>A0A4Z2B412_9TELE</name>
<dbReference type="Proteomes" id="UP000516260">
    <property type="component" value="Chromosome 7"/>
</dbReference>
<organism evidence="2 3">
    <name type="scientific">Takifugu bimaculatus</name>
    <dbReference type="NCBI Taxonomy" id="433685"/>
    <lineage>
        <taxon>Eukaryota</taxon>
        <taxon>Metazoa</taxon>
        <taxon>Chordata</taxon>
        <taxon>Craniata</taxon>
        <taxon>Vertebrata</taxon>
        <taxon>Euteleostomi</taxon>
        <taxon>Actinopterygii</taxon>
        <taxon>Neopterygii</taxon>
        <taxon>Teleostei</taxon>
        <taxon>Neoteleostei</taxon>
        <taxon>Acanthomorphata</taxon>
        <taxon>Eupercaria</taxon>
        <taxon>Tetraodontiformes</taxon>
        <taxon>Tetradontoidea</taxon>
        <taxon>Tetraodontidae</taxon>
        <taxon>Takifugu</taxon>
    </lineage>
</organism>
<evidence type="ECO:0000259" key="1">
    <source>
        <dbReference type="Pfam" id="PF00535"/>
    </source>
</evidence>
<dbReference type="GO" id="GO:0008376">
    <property type="term" value="F:acetylgalactosaminyltransferase activity"/>
    <property type="evidence" value="ECO:0007669"/>
    <property type="project" value="TreeGrafter"/>
</dbReference>